<accession>A0A7C4W3Q2</accession>
<dbReference type="EMBL" id="DTAK01000037">
    <property type="protein sequence ID" value="HGU59458.1"/>
    <property type="molecule type" value="Genomic_DNA"/>
</dbReference>
<proteinExistence type="predicted"/>
<sequence>MIKKDKLIVVDFWAEWCSQVCPTDALIRLGGKVVDVDPSKCKECYECVKICPYDTLIQMD</sequence>
<reference evidence="3" key="1">
    <citation type="journal article" date="2020" name="mSystems">
        <title>Genome- and Community-Level Interaction Insights into Carbon Utilization and Element Cycling Functions of Hydrothermarchaeota in Hydrothermal Sediment.</title>
        <authorList>
            <person name="Zhou Z."/>
            <person name="Liu Y."/>
            <person name="Xu W."/>
            <person name="Pan J."/>
            <person name="Luo Z.H."/>
            <person name="Li M."/>
        </authorList>
    </citation>
    <scope>NUCLEOTIDE SEQUENCE [LARGE SCALE GENOMIC DNA]</scope>
    <source>
        <strain evidence="4">SpSt-10</strain>
        <strain evidence="3">SpSt-62</strain>
        <strain evidence="2">SpSt-97</strain>
    </source>
</reference>
<gene>
    <name evidence="4" type="ORF">ENL48_03780</name>
    <name evidence="3" type="ORF">ENT89_04690</name>
    <name evidence="2" type="ORF">ENX77_07260</name>
</gene>
<feature type="domain" description="4Fe-4S ferredoxin-type" evidence="1">
    <location>
        <begin position="32"/>
        <end position="60"/>
    </location>
</feature>
<dbReference type="Pfam" id="PF12837">
    <property type="entry name" value="Fer4_6"/>
    <property type="match status" value="1"/>
</dbReference>
<dbReference type="InterPro" id="IPR017900">
    <property type="entry name" value="4Fe4S_Fe_S_CS"/>
</dbReference>
<evidence type="ECO:0000259" key="1">
    <source>
        <dbReference type="PROSITE" id="PS51379"/>
    </source>
</evidence>
<dbReference type="InterPro" id="IPR017896">
    <property type="entry name" value="4Fe4S_Fe-S-bd"/>
</dbReference>
<dbReference type="PROSITE" id="PS00198">
    <property type="entry name" value="4FE4S_FER_1"/>
    <property type="match status" value="1"/>
</dbReference>
<dbReference type="Gene3D" id="3.30.70.20">
    <property type="match status" value="1"/>
</dbReference>
<dbReference type="GO" id="GO:0016491">
    <property type="term" value="F:oxidoreductase activity"/>
    <property type="evidence" value="ECO:0007669"/>
    <property type="project" value="UniProtKB-ARBA"/>
</dbReference>
<dbReference type="AlphaFoldDB" id="A0A7C4W3Q2"/>
<dbReference type="EMBL" id="DTPI01000033">
    <property type="protein sequence ID" value="HGE66892.1"/>
    <property type="molecule type" value="Genomic_DNA"/>
</dbReference>
<evidence type="ECO:0000313" key="4">
    <source>
        <dbReference type="EMBL" id="HHF48304.1"/>
    </source>
</evidence>
<evidence type="ECO:0000313" key="3">
    <source>
        <dbReference type="EMBL" id="HGU59458.1"/>
    </source>
</evidence>
<name>A0A7C4W3Q2_9EURY</name>
<organism evidence="3">
    <name type="scientific">Geoglobus ahangari</name>
    <dbReference type="NCBI Taxonomy" id="113653"/>
    <lineage>
        <taxon>Archaea</taxon>
        <taxon>Methanobacteriati</taxon>
        <taxon>Methanobacteriota</taxon>
        <taxon>Archaeoglobi</taxon>
        <taxon>Archaeoglobales</taxon>
        <taxon>Archaeoglobaceae</taxon>
        <taxon>Geoglobus</taxon>
    </lineage>
</organism>
<dbReference type="SUPFAM" id="SSF54862">
    <property type="entry name" value="4Fe-4S ferredoxins"/>
    <property type="match status" value="1"/>
</dbReference>
<dbReference type="PROSITE" id="PS51379">
    <property type="entry name" value="4FE4S_FER_2"/>
    <property type="match status" value="1"/>
</dbReference>
<comment type="caution">
    <text evidence="3">The sequence shown here is derived from an EMBL/GenBank/DDBJ whole genome shotgun (WGS) entry which is preliminary data.</text>
</comment>
<evidence type="ECO:0000313" key="2">
    <source>
        <dbReference type="EMBL" id="HGE66892.1"/>
    </source>
</evidence>
<protein>
    <submittedName>
        <fullName evidence="3">4Fe-4S dicluster domain-containing protein</fullName>
    </submittedName>
</protein>
<dbReference type="EMBL" id="DRUC01000058">
    <property type="protein sequence ID" value="HHF48304.1"/>
    <property type="molecule type" value="Genomic_DNA"/>
</dbReference>